<accession>A0A3E0WQ68</accession>
<reference evidence="2" key="1">
    <citation type="submission" date="2017-05" db="EMBL/GenBank/DDBJ databases">
        <authorList>
            <person name="Sharma S."/>
            <person name="Sidhu C."/>
            <person name="Pinnaka A.K."/>
        </authorList>
    </citation>
    <scope>NUCLEOTIDE SEQUENCE [LARGE SCALE GENOMIC DNA]</scope>
    <source>
        <strain evidence="2">AK93</strain>
    </source>
</reference>
<dbReference type="Proteomes" id="UP000256763">
    <property type="component" value="Unassembled WGS sequence"/>
</dbReference>
<organism evidence="1 2">
    <name type="scientific">Alkalilimnicola ehrlichii</name>
    <dbReference type="NCBI Taxonomy" id="351052"/>
    <lineage>
        <taxon>Bacteria</taxon>
        <taxon>Pseudomonadati</taxon>
        <taxon>Pseudomonadota</taxon>
        <taxon>Gammaproteobacteria</taxon>
        <taxon>Chromatiales</taxon>
        <taxon>Ectothiorhodospiraceae</taxon>
        <taxon>Alkalilimnicola</taxon>
    </lineage>
</organism>
<proteinExistence type="predicted"/>
<comment type="caution">
    <text evidence="1">The sequence shown here is derived from an EMBL/GenBank/DDBJ whole genome shotgun (WGS) entry which is preliminary data.</text>
</comment>
<dbReference type="AlphaFoldDB" id="A0A3E0WQ68"/>
<evidence type="ECO:0000313" key="1">
    <source>
        <dbReference type="EMBL" id="RFA34157.1"/>
    </source>
</evidence>
<sequence>MDANHSAPYAQLAVRFAEALLGEDFATAHALLSPGLRQELSADALRAEFEEMLDYGAGIATRDIEWGPP</sequence>
<dbReference type="EMBL" id="NFZW01000017">
    <property type="protein sequence ID" value="RFA34157.1"/>
    <property type="molecule type" value="Genomic_DNA"/>
</dbReference>
<evidence type="ECO:0000313" key="2">
    <source>
        <dbReference type="Proteomes" id="UP000256763"/>
    </source>
</evidence>
<protein>
    <submittedName>
        <fullName evidence="1">Uncharacterized protein</fullName>
    </submittedName>
</protein>
<gene>
    <name evidence="1" type="ORF">CAL65_16055</name>
</gene>
<keyword evidence="2" id="KW-1185">Reference proteome</keyword>
<dbReference type="RefSeq" id="WP_181919474.1">
    <property type="nucleotide sequence ID" value="NZ_NFZV01000018.1"/>
</dbReference>
<name>A0A3E0WQ68_9GAMM</name>